<dbReference type="Proteomes" id="UP001501319">
    <property type="component" value="Unassembled WGS sequence"/>
</dbReference>
<name>A0ABP4RJI2_9ACTN</name>
<accession>A0ABP4RJI2</accession>
<sequence>MARPHYSSRLEDWFNAGVQAILRRRGWRERIIPHVGYGTQEFTRVLARVVLSRDPRNQPRYDEDQVVRGWKVFVTAPATGVQVSVTVAGQTFEAVTDRGGFVDLSVPVVLAPGWHEISLGVRGERQARGKVFVPDPDATFGLVSDIDDTVMLTMLPRPMIAAWNTFVRDESARRVVPGMAEMYSELLADHPGAPIFYLSTGAWNTAPTLTRFLARHGYPAGPMLLTDWGPTNTGWFRSGREHKRTALRRLATEFPNVRWVLLGDDGQHDPQLYGDFAQTDPDHVRAIGIRQLTPAEQVLSHGLPVPNPDPGAHDPHRPTAATVHGPDGHALVAQLRAVLSRPEAT</sequence>
<dbReference type="PANTHER" id="PTHR28208:SF3">
    <property type="entry name" value="PHOSPHATIDATE PHOSPHATASE APP1"/>
    <property type="match status" value="1"/>
</dbReference>
<dbReference type="RefSeq" id="WP_344115117.1">
    <property type="nucleotide sequence ID" value="NZ_BAAANE010000010.1"/>
</dbReference>
<evidence type="ECO:0000259" key="1">
    <source>
        <dbReference type="Pfam" id="PF09949"/>
    </source>
</evidence>
<dbReference type="PANTHER" id="PTHR28208">
    <property type="entry name" value="PHOSPHATIDATE PHOSPHATASE APP1"/>
    <property type="match status" value="1"/>
</dbReference>
<evidence type="ECO:0000313" key="3">
    <source>
        <dbReference type="Proteomes" id="UP001501319"/>
    </source>
</evidence>
<organism evidence="2 3">
    <name type="scientific">Kribbella alba</name>
    <dbReference type="NCBI Taxonomy" id="190197"/>
    <lineage>
        <taxon>Bacteria</taxon>
        <taxon>Bacillati</taxon>
        <taxon>Actinomycetota</taxon>
        <taxon>Actinomycetes</taxon>
        <taxon>Propionibacteriales</taxon>
        <taxon>Kribbellaceae</taxon>
        <taxon>Kribbella</taxon>
    </lineage>
</organism>
<protein>
    <submittedName>
        <fullName evidence="2">DUF2183 domain-containing protein</fullName>
    </submittedName>
</protein>
<gene>
    <name evidence="2" type="ORF">GCM10009744_54760</name>
</gene>
<feature type="domain" description="Phosphatidate phosphatase APP1 catalytic" evidence="1">
    <location>
        <begin position="140"/>
        <end position="291"/>
    </location>
</feature>
<keyword evidence="3" id="KW-1185">Reference proteome</keyword>
<dbReference type="Pfam" id="PF09949">
    <property type="entry name" value="APP1_cat"/>
    <property type="match status" value="1"/>
</dbReference>
<comment type="caution">
    <text evidence="2">The sequence shown here is derived from an EMBL/GenBank/DDBJ whole genome shotgun (WGS) entry which is preliminary data.</text>
</comment>
<dbReference type="InterPro" id="IPR052935">
    <property type="entry name" value="Mg2+_PAP"/>
</dbReference>
<proteinExistence type="predicted"/>
<dbReference type="InterPro" id="IPR019236">
    <property type="entry name" value="APP1_cat"/>
</dbReference>
<evidence type="ECO:0000313" key="2">
    <source>
        <dbReference type="EMBL" id="GAA1655345.1"/>
    </source>
</evidence>
<reference evidence="3" key="1">
    <citation type="journal article" date="2019" name="Int. J. Syst. Evol. Microbiol.">
        <title>The Global Catalogue of Microorganisms (GCM) 10K type strain sequencing project: providing services to taxonomists for standard genome sequencing and annotation.</title>
        <authorList>
            <consortium name="The Broad Institute Genomics Platform"/>
            <consortium name="The Broad Institute Genome Sequencing Center for Infectious Disease"/>
            <person name="Wu L."/>
            <person name="Ma J."/>
        </authorList>
    </citation>
    <scope>NUCLEOTIDE SEQUENCE [LARGE SCALE GENOMIC DNA]</scope>
    <source>
        <strain evidence="3">JCM 14306</strain>
    </source>
</reference>
<dbReference type="EMBL" id="BAAANE010000010">
    <property type="protein sequence ID" value="GAA1655345.1"/>
    <property type="molecule type" value="Genomic_DNA"/>
</dbReference>